<dbReference type="RefSeq" id="XP_065664754.1">
    <property type="nucleotide sequence ID" value="XM_065808682.1"/>
</dbReference>
<keyword evidence="1" id="KW-0067">ATP-binding</keyword>
<comment type="catalytic activity">
    <reaction evidence="1">
        <text>ATP + H2O = ADP + phosphate + H(+)</text>
        <dbReference type="Rhea" id="RHEA:13065"/>
        <dbReference type="ChEBI" id="CHEBI:15377"/>
        <dbReference type="ChEBI" id="CHEBI:15378"/>
        <dbReference type="ChEBI" id="CHEBI:30616"/>
        <dbReference type="ChEBI" id="CHEBI:43474"/>
        <dbReference type="ChEBI" id="CHEBI:456216"/>
        <dbReference type="EC" id="5.6.2.3"/>
    </reaction>
</comment>
<proteinExistence type="inferred from homology"/>
<dbReference type="Pfam" id="PF05970">
    <property type="entry name" value="PIF1"/>
    <property type="match status" value="1"/>
</dbReference>
<dbReference type="InterPro" id="IPR051055">
    <property type="entry name" value="PIF1_helicase"/>
</dbReference>
<dbReference type="Pfam" id="PF21530">
    <property type="entry name" value="Pif1_2B_dom"/>
    <property type="match status" value="1"/>
</dbReference>
<organism evidence="4 5">
    <name type="scientific">Hydra vulgaris</name>
    <name type="common">Hydra</name>
    <name type="synonym">Hydra attenuata</name>
    <dbReference type="NCBI Taxonomy" id="6087"/>
    <lineage>
        <taxon>Eukaryota</taxon>
        <taxon>Metazoa</taxon>
        <taxon>Cnidaria</taxon>
        <taxon>Hydrozoa</taxon>
        <taxon>Hydroidolina</taxon>
        <taxon>Anthoathecata</taxon>
        <taxon>Aplanulata</taxon>
        <taxon>Hydridae</taxon>
        <taxon>Hydra</taxon>
    </lineage>
</organism>
<evidence type="ECO:0000259" key="2">
    <source>
        <dbReference type="Pfam" id="PF05970"/>
    </source>
</evidence>
<dbReference type="GeneID" id="136086385"/>
<dbReference type="PANTHER" id="PTHR47642:SF6">
    <property type="entry name" value="ATP-DEPENDENT DNA HELICASE"/>
    <property type="match status" value="1"/>
</dbReference>
<keyword evidence="1" id="KW-0227">DNA damage</keyword>
<dbReference type="EC" id="5.6.2.3" evidence="1"/>
<dbReference type="InterPro" id="IPR027417">
    <property type="entry name" value="P-loop_NTPase"/>
</dbReference>
<evidence type="ECO:0000313" key="4">
    <source>
        <dbReference type="Proteomes" id="UP001652625"/>
    </source>
</evidence>
<dbReference type="InterPro" id="IPR049163">
    <property type="entry name" value="Pif1-like_2B_dom"/>
</dbReference>
<evidence type="ECO:0000256" key="1">
    <source>
        <dbReference type="RuleBase" id="RU363044"/>
    </source>
</evidence>
<evidence type="ECO:0000313" key="5">
    <source>
        <dbReference type="RefSeq" id="XP_065664754.1"/>
    </source>
</evidence>
<sequence length="406" mass="46588">MNQSLMRINETNENVKEGLNEEKIKNLTCLLNDEIDNKFLFKLRINIDLRLIFMICKKNVIFATKKLFNSLTEDLISGGAGCGKSYLDKEIAQSGQIYKTIRITASTREAAYLLNGMTIHAFAGIEIGVRACKIKQCDDKLFGGKQIIACGHFLQLSPVKRTFVFKSIIRQQYMTNVLVLAECFRQKEDEKFFTALNEIRFGKVSDQTNDYLMICRFEKDESINVKYTRLFFKIAKVDYYNAIKMNELRDKGRWFYSKDVIKNPNIHFTFQIPSAIHLKINATVMLVRNISVEERLCNGTVGIVTLIEINAVWAIRNGKEVKIESVKEDILDCSHSVVASRVGLPLQLAFAFTVHKAHGSTIKKVVPNFNSNAFIKSLYYVSLSRVCNINDVYIIQIKIKQNYEKY</sequence>
<keyword evidence="1" id="KW-0347">Helicase</keyword>
<keyword evidence="1" id="KW-0233">DNA recombination</keyword>
<gene>
    <name evidence="5" type="primary">LOC136086385</name>
</gene>
<reference evidence="5" key="1">
    <citation type="submission" date="2025-08" db="UniProtKB">
        <authorList>
            <consortium name="RefSeq"/>
        </authorList>
    </citation>
    <scope>IDENTIFICATION</scope>
</reference>
<dbReference type="Proteomes" id="UP001652625">
    <property type="component" value="Chromosome 10"/>
</dbReference>
<dbReference type="Gene3D" id="2.30.30.940">
    <property type="match status" value="1"/>
</dbReference>
<name>A0ABM4CS78_HYDVU</name>
<dbReference type="InterPro" id="IPR010285">
    <property type="entry name" value="DNA_helicase_pif1-like_DEAD"/>
</dbReference>
<keyword evidence="1" id="KW-0547">Nucleotide-binding</keyword>
<keyword evidence="4" id="KW-1185">Reference proteome</keyword>
<dbReference type="PANTHER" id="PTHR47642">
    <property type="entry name" value="ATP-DEPENDENT DNA HELICASE"/>
    <property type="match status" value="1"/>
</dbReference>
<keyword evidence="1" id="KW-0234">DNA repair</keyword>
<feature type="domain" description="DNA helicase Pif1-like DEAD-box helicase" evidence="2">
    <location>
        <begin position="134"/>
        <end position="208"/>
    </location>
</feature>
<dbReference type="SUPFAM" id="SSF52540">
    <property type="entry name" value="P-loop containing nucleoside triphosphate hydrolases"/>
    <property type="match status" value="2"/>
</dbReference>
<comment type="similarity">
    <text evidence="1">Belongs to the helicase family.</text>
</comment>
<comment type="cofactor">
    <cofactor evidence="1">
        <name>Mg(2+)</name>
        <dbReference type="ChEBI" id="CHEBI:18420"/>
    </cofactor>
</comment>
<evidence type="ECO:0000259" key="3">
    <source>
        <dbReference type="Pfam" id="PF21530"/>
    </source>
</evidence>
<protein>
    <recommendedName>
        <fullName evidence="1">ATP-dependent DNA helicase</fullName>
        <ecNumber evidence="1">5.6.2.3</ecNumber>
    </recommendedName>
</protein>
<keyword evidence="1" id="KW-0378">Hydrolase</keyword>
<accession>A0ABM4CS78</accession>
<dbReference type="Gene3D" id="3.40.50.300">
    <property type="entry name" value="P-loop containing nucleotide triphosphate hydrolases"/>
    <property type="match status" value="3"/>
</dbReference>
<feature type="domain" description="DNA helicase Pif1-like 2B" evidence="3">
    <location>
        <begin position="274"/>
        <end position="305"/>
    </location>
</feature>